<sequence>MTQFNADQFIAANKAAVADFSALAVTAFAGFEKLAEFNLATAKNALTESLDSLQAVTSAKTPQDVLAVQAALVQPLAEKVAAYSRTVYQISSETGAELSKSTEAKLAEAQKTVTSAFDGLLKNAPAGSEAFVSAFKSAVTTGQQVLESAQASAKQALAQAEANVATATDAAVKAAKTAAKK</sequence>
<dbReference type="Pfam" id="PF09361">
    <property type="entry name" value="Phasin_2"/>
    <property type="match status" value="1"/>
</dbReference>
<dbReference type="InterPro" id="IPR010127">
    <property type="entry name" value="Phasin_subfam-1"/>
</dbReference>
<dbReference type="InterPro" id="IPR018968">
    <property type="entry name" value="Phasin"/>
</dbReference>
<keyword evidence="1" id="KW-0175">Coiled coil</keyword>
<dbReference type="RefSeq" id="WP_273953707.1">
    <property type="nucleotide sequence ID" value="NZ_JAQSIP010000013.1"/>
</dbReference>
<keyword evidence="4" id="KW-1185">Reference proteome</keyword>
<comment type="caution">
    <text evidence="3">The sequence shown here is derived from an EMBL/GenBank/DDBJ whole genome shotgun (WGS) entry which is preliminary data.</text>
</comment>
<feature type="domain" description="Phasin" evidence="2">
    <location>
        <begin position="7"/>
        <end position="104"/>
    </location>
</feature>
<gene>
    <name evidence="3" type="ORF">PSQ40_20290</name>
</gene>
<protein>
    <submittedName>
        <fullName evidence="3">Phasin family protein</fullName>
    </submittedName>
</protein>
<name>A0ABT5N3Q1_9BURK</name>
<proteinExistence type="predicted"/>
<evidence type="ECO:0000259" key="2">
    <source>
        <dbReference type="Pfam" id="PF09361"/>
    </source>
</evidence>
<organism evidence="3 4">
    <name type="scientific">Curvibacter cyanobacteriorum</name>
    <dbReference type="NCBI Taxonomy" id="3026422"/>
    <lineage>
        <taxon>Bacteria</taxon>
        <taxon>Pseudomonadati</taxon>
        <taxon>Pseudomonadota</taxon>
        <taxon>Betaproteobacteria</taxon>
        <taxon>Burkholderiales</taxon>
        <taxon>Comamonadaceae</taxon>
        <taxon>Curvibacter</taxon>
    </lineage>
</organism>
<feature type="coiled-coil region" evidence="1">
    <location>
        <begin position="143"/>
        <end position="170"/>
    </location>
</feature>
<evidence type="ECO:0000313" key="4">
    <source>
        <dbReference type="Proteomes" id="UP001528673"/>
    </source>
</evidence>
<evidence type="ECO:0000313" key="3">
    <source>
        <dbReference type="EMBL" id="MDD0840927.1"/>
    </source>
</evidence>
<accession>A0ABT5N3Q1</accession>
<reference evidence="3 4" key="1">
    <citation type="submission" date="2023-02" db="EMBL/GenBank/DDBJ databases">
        <title>Bacterial whole genomic sequence of Curvibacter sp. HBC61.</title>
        <authorList>
            <person name="Le V."/>
            <person name="Ko S.-R."/>
            <person name="Ahn C.-Y."/>
            <person name="Oh H.-M."/>
        </authorList>
    </citation>
    <scope>NUCLEOTIDE SEQUENCE [LARGE SCALE GENOMIC DNA]</scope>
    <source>
        <strain evidence="3 4">HBC61</strain>
    </source>
</reference>
<dbReference type="EMBL" id="JAQSIP010000013">
    <property type="protein sequence ID" value="MDD0840927.1"/>
    <property type="molecule type" value="Genomic_DNA"/>
</dbReference>
<evidence type="ECO:0000256" key="1">
    <source>
        <dbReference type="SAM" id="Coils"/>
    </source>
</evidence>
<dbReference type="Proteomes" id="UP001528673">
    <property type="component" value="Unassembled WGS sequence"/>
</dbReference>
<dbReference type="NCBIfam" id="TIGR01841">
    <property type="entry name" value="phasin"/>
    <property type="match status" value="1"/>
</dbReference>